<feature type="domain" description="HTH cro/C1-type" evidence="4">
    <location>
        <begin position="12"/>
        <end position="66"/>
    </location>
</feature>
<dbReference type="InterPro" id="IPR001387">
    <property type="entry name" value="Cro/C1-type_HTH"/>
</dbReference>
<protein>
    <submittedName>
        <fullName evidence="5">DNA-binding transcriptional regulator, XRE-family HTH domain</fullName>
    </submittedName>
</protein>
<dbReference type="SUPFAM" id="SSF47413">
    <property type="entry name" value="lambda repressor-like DNA-binding domains"/>
    <property type="match status" value="1"/>
</dbReference>
<organism evidence="5 6">
    <name type="scientific">Clostridium uliginosum</name>
    <dbReference type="NCBI Taxonomy" id="119641"/>
    <lineage>
        <taxon>Bacteria</taxon>
        <taxon>Bacillati</taxon>
        <taxon>Bacillota</taxon>
        <taxon>Clostridia</taxon>
        <taxon>Eubacteriales</taxon>
        <taxon>Clostridiaceae</taxon>
        <taxon>Clostridium</taxon>
    </lineage>
</organism>
<evidence type="ECO:0000256" key="3">
    <source>
        <dbReference type="ARBA" id="ARBA00023163"/>
    </source>
</evidence>
<dbReference type="InterPro" id="IPR010982">
    <property type="entry name" value="Lambda_DNA-bd_dom_sf"/>
</dbReference>
<dbReference type="AlphaFoldDB" id="A0A1I1MZQ6"/>
<dbReference type="STRING" id="119641.SAMN05421842_11328"/>
<dbReference type="GO" id="GO:0003700">
    <property type="term" value="F:DNA-binding transcription factor activity"/>
    <property type="evidence" value="ECO:0007669"/>
    <property type="project" value="TreeGrafter"/>
</dbReference>
<proteinExistence type="predicted"/>
<dbReference type="EMBL" id="FOMG01000013">
    <property type="protein sequence ID" value="SFC90934.1"/>
    <property type="molecule type" value="Genomic_DNA"/>
</dbReference>
<evidence type="ECO:0000256" key="2">
    <source>
        <dbReference type="ARBA" id="ARBA00023125"/>
    </source>
</evidence>
<keyword evidence="3" id="KW-0804">Transcription</keyword>
<keyword evidence="1" id="KW-0805">Transcription regulation</keyword>
<keyword evidence="2 5" id="KW-0238">DNA-binding</keyword>
<dbReference type="PANTHER" id="PTHR46797">
    <property type="entry name" value="HTH-TYPE TRANSCRIPTIONAL REGULATOR"/>
    <property type="match status" value="1"/>
</dbReference>
<evidence type="ECO:0000259" key="4">
    <source>
        <dbReference type="PROSITE" id="PS50943"/>
    </source>
</evidence>
<name>A0A1I1MZQ6_9CLOT</name>
<dbReference type="Proteomes" id="UP000199263">
    <property type="component" value="Unassembled WGS sequence"/>
</dbReference>
<keyword evidence="6" id="KW-1185">Reference proteome</keyword>
<dbReference type="RefSeq" id="WP_090091353.1">
    <property type="nucleotide sequence ID" value="NZ_FOMG01000013.1"/>
</dbReference>
<dbReference type="PROSITE" id="PS50943">
    <property type="entry name" value="HTH_CROC1"/>
    <property type="match status" value="1"/>
</dbReference>
<dbReference type="CDD" id="cd00093">
    <property type="entry name" value="HTH_XRE"/>
    <property type="match status" value="1"/>
</dbReference>
<dbReference type="PANTHER" id="PTHR46797:SF23">
    <property type="entry name" value="HTH-TYPE TRANSCRIPTIONAL REGULATOR SUTR"/>
    <property type="match status" value="1"/>
</dbReference>
<dbReference type="GO" id="GO:0005829">
    <property type="term" value="C:cytosol"/>
    <property type="evidence" value="ECO:0007669"/>
    <property type="project" value="TreeGrafter"/>
</dbReference>
<dbReference type="OrthoDB" id="371153at2"/>
<accession>A0A1I1MZQ6</accession>
<evidence type="ECO:0000313" key="5">
    <source>
        <dbReference type="EMBL" id="SFC90934.1"/>
    </source>
</evidence>
<dbReference type="InterPro" id="IPR050807">
    <property type="entry name" value="TransReg_Diox_bact_type"/>
</dbReference>
<evidence type="ECO:0000256" key="1">
    <source>
        <dbReference type="ARBA" id="ARBA00023015"/>
    </source>
</evidence>
<sequence>MSNLSKIIGERLRNLRKENRLSQEELATRASLHPTYIGQLERGEKNATIESLEKVTSALNVSLEDLFKNLQVTSNDNDNLVLNKIYNLLFNRSLDDKEKILNFIEQLIHWKDKL</sequence>
<dbReference type="Gene3D" id="1.10.260.40">
    <property type="entry name" value="lambda repressor-like DNA-binding domains"/>
    <property type="match status" value="1"/>
</dbReference>
<dbReference type="SMART" id="SM00530">
    <property type="entry name" value="HTH_XRE"/>
    <property type="match status" value="1"/>
</dbReference>
<reference evidence="5 6" key="1">
    <citation type="submission" date="2016-10" db="EMBL/GenBank/DDBJ databases">
        <authorList>
            <person name="de Groot N.N."/>
        </authorList>
    </citation>
    <scope>NUCLEOTIDE SEQUENCE [LARGE SCALE GENOMIC DNA]</scope>
    <source>
        <strain evidence="5 6">DSM 12992</strain>
    </source>
</reference>
<evidence type="ECO:0000313" key="6">
    <source>
        <dbReference type="Proteomes" id="UP000199263"/>
    </source>
</evidence>
<dbReference type="GO" id="GO:0003677">
    <property type="term" value="F:DNA binding"/>
    <property type="evidence" value="ECO:0007669"/>
    <property type="project" value="UniProtKB-KW"/>
</dbReference>
<dbReference type="Pfam" id="PF01381">
    <property type="entry name" value="HTH_3"/>
    <property type="match status" value="1"/>
</dbReference>
<gene>
    <name evidence="5" type="ORF">SAMN05421842_11328</name>
</gene>